<keyword evidence="3 10" id="KW-0808">Transferase</keyword>
<keyword evidence="4 10" id="KW-0479">Metal-binding</keyword>
<gene>
    <name evidence="13" type="ORF">KC19_9G186000</name>
</gene>
<name>A0A8T0GWN4_CERPU</name>
<dbReference type="GO" id="GO:0061630">
    <property type="term" value="F:ubiquitin protein ligase activity"/>
    <property type="evidence" value="ECO:0007669"/>
    <property type="project" value="UniProtKB-UniRule"/>
</dbReference>
<evidence type="ECO:0000256" key="9">
    <source>
        <dbReference type="PROSITE-ProRule" id="PRU00508"/>
    </source>
</evidence>
<evidence type="ECO:0000256" key="11">
    <source>
        <dbReference type="SAM" id="MobiDB-lite"/>
    </source>
</evidence>
<dbReference type="Pfam" id="PF18995">
    <property type="entry name" value="PRT6_C"/>
    <property type="match status" value="1"/>
</dbReference>
<feature type="zinc finger region" description="UBR-type" evidence="9">
    <location>
        <begin position="49"/>
        <end position="120"/>
    </location>
</feature>
<dbReference type="InterPro" id="IPR039164">
    <property type="entry name" value="UBR1-like"/>
</dbReference>
<dbReference type="Pfam" id="PF02207">
    <property type="entry name" value="zf-UBR"/>
    <property type="match status" value="1"/>
</dbReference>
<keyword evidence="14" id="KW-1185">Reference proteome</keyword>
<evidence type="ECO:0000313" key="13">
    <source>
        <dbReference type="EMBL" id="KAG0562957.1"/>
    </source>
</evidence>
<feature type="compositionally biased region" description="Acidic residues" evidence="11">
    <location>
        <begin position="1706"/>
        <end position="1715"/>
    </location>
</feature>
<keyword evidence="5 10" id="KW-0863">Zinc-finger</keyword>
<comment type="similarity">
    <text evidence="8 10">Belongs to the E3 ubiquitin-protein ligase UBR1-like family.</text>
</comment>
<dbReference type="GO" id="GO:0016567">
    <property type="term" value="P:protein ubiquitination"/>
    <property type="evidence" value="ECO:0007669"/>
    <property type="project" value="UniProtKB-UniRule"/>
</dbReference>
<dbReference type="GO" id="GO:0008270">
    <property type="term" value="F:zinc ion binding"/>
    <property type="evidence" value="ECO:0007669"/>
    <property type="project" value="UniProtKB-UniRule"/>
</dbReference>
<dbReference type="CDD" id="cd16482">
    <property type="entry name" value="RING-H2_UBR1-like"/>
    <property type="match status" value="1"/>
</dbReference>
<evidence type="ECO:0000313" key="14">
    <source>
        <dbReference type="Proteomes" id="UP000822688"/>
    </source>
</evidence>
<evidence type="ECO:0000256" key="4">
    <source>
        <dbReference type="ARBA" id="ARBA00022723"/>
    </source>
</evidence>
<evidence type="ECO:0000256" key="10">
    <source>
        <dbReference type="RuleBase" id="RU366018"/>
    </source>
</evidence>
<reference evidence="13" key="1">
    <citation type="submission" date="2020-06" db="EMBL/GenBank/DDBJ databases">
        <title>WGS assembly of Ceratodon purpureus strain R40.</title>
        <authorList>
            <person name="Carey S.B."/>
            <person name="Jenkins J."/>
            <person name="Shu S."/>
            <person name="Lovell J.T."/>
            <person name="Sreedasyam A."/>
            <person name="Maumus F."/>
            <person name="Tiley G.P."/>
            <person name="Fernandez-Pozo N."/>
            <person name="Barry K."/>
            <person name="Chen C."/>
            <person name="Wang M."/>
            <person name="Lipzen A."/>
            <person name="Daum C."/>
            <person name="Saski C.A."/>
            <person name="Payton A.C."/>
            <person name="Mcbreen J.C."/>
            <person name="Conrad R.E."/>
            <person name="Kollar L.M."/>
            <person name="Olsson S."/>
            <person name="Huttunen S."/>
            <person name="Landis J.B."/>
            <person name="Wickett N.J."/>
            <person name="Johnson M.G."/>
            <person name="Rensing S.A."/>
            <person name="Grimwood J."/>
            <person name="Schmutz J."/>
            <person name="Mcdaniel S.F."/>
        </authorList>
    </citation>
    <scope>NUCLEOTIDE SEQUENCE</scope>
    <source>
        <strain evidence="13">R40</strain>
    </source>
</reference>
<dbReference type="SMART" id="SM00396">
    <property type="entry name" value="ZnF_UBR1"/>
    <property type="match status" value="1"/>
</dbReference>
<dbReference type="GO" id="GO:0005737">
    <property type="term" value="C:cytoplasm"/>
    <property type="evidence" value="ECO:0007669"/>
    <property type="project" value="TreeGrafter"/>
</dbReference>
<dbReference type="CDD" id="cd19673">
    <property type="entry name" value="UBR-box_UBR3"/>
    <property type="match status" value="1"/>
</dbReference>
<protein>
    <recommendedName>
        <fullName evidence="10">E3 ubiquitin-protein ligase</fullName>
        <ecNumber evidence="10">2.3.2.27</ecNumber>
    </recommendedName>
</protein>
<dbReference type="PANTHER" id="PTHR21497:SF24">
    <property type="entry name" value="E3 UBIQUITIN-PROTEIN LIGASE UBR1"/>
    <property type="match status" value="1"/>
</dbReference>
<dbReference type="EC" id="2.3.2.27" evidence="10"/>
<evidence type="ECO:0000259" key="12">
    <source>
        <dbReference type="PROSITE" id="PS51157"/>
    </source>
</evidence>
<evidence type="ECO:0000256" key="8">
    <source>
        <dbReference type="ARBA" id="ARBA00046341"/>
    </source>
</evidence>
<evidence type="ECO:0000256" key="1">
    <source>
        <dbReference type="ARBA" id="ARBA00000900"/>
    </source>
</evidence>
<dbReference type="InterPro" id="IPR044046">
    <property type="entry name" value="E3_ligase_UBR-like_C"/>
</dbReference>
<evidence type="ECO:0000256" key="6">
    <source>
        <dbReference type="ARBA" id="ARBA00022786"/>
    </source>
</evidence>
<dbReference type="FunFam" id="2.10.110.30:FF:000002">
    <property type="entry name" value="Putative e3 ubiquitin-protein ligase ubr3"/>
    <property type="match status" value="1"/>
</dbReference>
<evidence type="ECO:0000256" key="7">
    <source>
        <dbReference type="ARBA" id="ARBA00022833"/>
    </source>
</evidence>
<feature type="region of interest" description="Disordered" evidence="11">
    <location>
        <begin position="939"/>
        <end position="973"/>
    </location>
</feature>
<evidence type="ECO:0000256" key="2">
    <source>
        <dbReference type="ARBA" id="ARBA00004906"/>
    </source>
</evidence>
<comment type="caution">
    <text evidence="13">The sequence shown here is derived from an EMBL/GenBank/DDBJ whole genome shotgun (WGS) entry which is preliminary data.</text>
</comment>
<dbReference type="Pfam" id="PF22960">
    <property type="entry name" value="WHD_UBR1"/>
    <property type="match status" value="1"/>
</dbReference>
<proteinExistence type="inferred from homology"/>
<dbReference type="InterPro" id="IPR042065">
    <property type="entry name" value="E3_ELL-like"/>
</dbReference>
<dbReference type="InterPro" id="IPR055194">
    <property type="entry name" value="UBR1-like_WH"/>
</dbReference>
<dbReference type="PROSITE" id="PS51157">
    <property type="entry name" value="ZF_UBR"/>
    <property type="match status" value="1"/>
</dbReference>
<comment type="pathway">
    <text evidence="2 10">Protein modification; protein ubiquitination.</text>
</comment>
<dbReference type="GO" id="GO:0071596">
    <property type="term" value="P:ubiquitin-dependent protein catabolic process via the N-end rule pathway"/>
    <property type="evidence" value="ECO:0007669"/>
    <property type="project" value="UniProtKB-UniRule"/>
</dbReference>
<evidence type="ECO:0000256" key="3">
    <source>
        <dbReference type="ARBA" id="ARBA00022679"/>
    </source>
</evidence>
<comment type="function">
    <text evidence="10">Ubiquitin ligase protein which is a component of the N-end rule pathway. Recognizes and binds to proteins bearing specific N-terminal residues that are destabilizing according to the N-end rule, leading to their ubiquitination and subsequent degradation.</text>
</comment>
<comment type="catalytic activity">
    <reaction evidence="1 10">
        <text>S-ubiquitinyl-[E2 ubiquitin-conjugating enzyme]-L-cysteine + [acceptor protein]-L-lysine = [E2 ubiquitin-conjugating enzyme]-L-cysteine + N(6)-ubiquitinyl-[acceptor protein]-L-lysine.</text>
        <dbReference type="EC" id="2.3.2.27"/>
    </reaction>
</comment>
<dbReference type="Gene3D" id="2.10.110.30">
    <property type="match status" value="1"/>
</dbReference>
<feature type="region of interest" description="Disordered" evidence="11">
    <location>
        <begin position="1696"/>
        <end position="1715"/>
    </location>
</feature>
<feature type="compositionally biased region" description="Polar residues" evidence="11">
    <location>
        <begin position="959"/>
        <end position="970"/>
    </location>
</feature>
<dbReference type="Proteomes" id="UP000822688">
    <property type="component" value="Chromosome 9"/>
</dbReference>
<dbReference type="InterPro" id="IPR003126">
    <property type="entry name" value="Znf_UBR"/>
</dbReference>
<feature type="domain" description="UBR-type" evidence="12">
    <location>
        <begin position="49"/>
        <end position="120"/>
    </location>
</feature>
<keyword evidence="6 10" id="KW-0833">Ubl conjugation pathway</keyword>
<feature type="compositionally biased region" description="Basic and acidic residues" evidence="11">
    <location>
        <begin position="1696"/>
        <end position="1705"/>
    </location>
</feature>
<dbReference type="GO" id="GO:0000151">
    <property type="term" value="C:ubiquitin ligase complex"/>
    <property type="evidence" value="ECO:0007669"/>
    <property type="project" value="TreeGrafter"/>
</dbReference>
<dbReference type="Gene3D" id="1.10.10.2670">
    <property type="entry name" value="E3 ubiquitin-protein ligase"/>
    <property type="match status" value="1"/>
</dbReference>
<keyword evidence="7 10" id="KW-0862">Zinc</keyword>
<dbReference type="PANTHER" id="PTHR21497">
    <property type="entry name" value="UBIQUITIN LIGASE E3 ALPHA-RELATED"/>
    <property type="match status" value="1"/>
</dbReference>
<sequence>MYDMIFSSWGQCFTPEGAVERLASHERLMCPPQMTFPQYLDALQSTGQAQCTTVWTKGTVAYRCRTCQVNDSSAICVGCFLKGEHRQHDYVMYHSESGGCCDCGDPEAWQENGFCSAHRSVDRQEPCVPLELERPTRESVSNVLYMLSFIIGYIPETKGGPPVSARKRIDTAMIFLNWLKKLCSVDALRKIVCSEVVQMTVKDRETHELKAPLQILLKTFVNMPEEIMEGETTLFLQMLYNPQFKQRYSEELMTHYQTMIESVVDRNIREFDPLVNRFKALDSSLERVMVQLFNVPNMELIRSKDLLKLFVMVFGKILKRCLISGTNVVNVRDPRIESKMYLRPQGDLRLIVAHQSVAQLLLEEQREVFMSILDVLVLLQWMNPYWSTKYVDFEQQNEWTLAIQLEMNTMAIVFQIVSRCFSIYRPELEDPTETSRNTLLTAADCTLARLQKYLKEESTLILFSSTSSITPVSLHIPLHRTLSAVLAKLVLLPWKDAKDGFLSSLNLGYSEQEVLALMEHPLRIMVWMAQIRANRWADMSDDFSRLELIYRGSFWHDQSMDMDILLLQFCAVARENMESAVFLRMAERFELKELVSTPHLEHEKLVEDRISLLQDFIRLVLLVVRERRNTGMKEEDCLRYDVIQWLCVKNQTYSQLCRALSAIPVDHQKLTEMLEIVAHFHHPKVQERGFYELKTECWQEFDPLFAHFYSNELVDAQERAVQVGKLPHYWRIKPSGGVKPPYNRLINLLHTEECHQLLWNVLNYVSALVMNDSTATASENLGVIALQMMGLALQDRRDNPEKFPATAETWQSPLVSSHDIFINVHRKPEFNQYTGVMDWGISQSESLSILDLLRKLQDVTNAPRLVDSVHYVMHLLSASPYIVTSGASPTDSELILSPKSHDRVYTTEDDERLLKKQRQEAIMAQFKAKQNAFLEQFEVSDDDESGTDNSTLEAGHSSGDPSTEFSSTGARNKKSSLKPIEVHECAFCRSECGGNDKSTGWIAFVQRYNMPKHVIKKREDVVSKEKAESIVKMSTVAENGVSTSGPDAKQLVVYTGENMIDHVPTEHVRCCGHQMHQECFQSYHASLVRSHCDQIPYEGKGIIELPRIEFLCPICRRLANVLLPVVHQGSLSRLRQACVDDDLENQREHWMKFWDKCKNLRGALDQFAVQSLNVRSNFVNEAEAKDLPKCPVLWEVFASNITHCEVETREESQEVSSSSAASNQSSYQRVWGGDAGHWIAIQELGKLAMVSNTLDKGQELASKRKKIEDMLTKISQFLRNRELSTLYDNLRSIFTSVHEALVRLQNTVEHAHHMEEPKHKEIMDEEIFRRPGKVEALDRPIPNGIFAPFSAYNIDVQQRALWTSEPPMPEYYDARGMPEGMTPGDDMDTKGREYATTRFEDISFRPTLDTGCLSQLEPAQIDMEWSSSLQNSSLFDADPFRILIVLLSAFPGWPKVEEILLLVKFSYTVALTQVLLACSELQSNVGINTHTLEKDWGAVVRYTCLPFLRRAALLVQIITGEDCKQKYTGSGRKVMDASYLLHELGLEDSHRIFSSKSAGVGVAESSCITPLLRQLRLDDNILSKESKLTLMEVPKELHFSTLPLVYQELLLRSITDKCNLCGKLPSEPAVCLVCGIFFCCSTECCVMDNIGECSRHAESEGSGIGIYLLMRSTQLVLIRGGRVCMAPSLYLDQHGEGACGERQDESDSDESDEPWQEDTFLRRSQLLHLSDLRLNEVRRLWLTAAFDYDTHILHSSQLSPGTL</sequence>
<organism evidence="13 14">
    <name type="scientific">Ceratodon purpureus</name>
    <name type="common">Fire moss</name>
    <name type="synonym">Dicranum purpureum</name>
    <dbReference type="NCBI Taxonomy" id="3225"/>
    <lineage>
        <taxon>Eukaryota</taxon>
        <taxon>Viridiplantae</taxon>
        <taxon>Streptophyta</taxon>
        <taxon>Embryophyta</taxon>
        <taxon>Bryophyta</taxon>
        <taxon>Bryophytina</taxon>
        <taxon>Bryopsida</taxon>
        <taxon>Dicranidae</taxon>
        <taxon>Pseudoditrichales</taxon>
        <taxon>Ditrichaceae</taxon>
        <taxon>Ceratodon</taxon>
    </lineage>
</organism>
<evidence type="ECO:0000256" key="5">
    <source>
        <dbReference type="ARBA" id="ARBA00022771"/>
    </source>
</evidence>
<accession>A0A8T0GWN4</accession>
<dbReference type="EMBL" id="CM026430">
    <property type="protein sequence ID" value="KAG0562957.1"/>
    <property type="molecule type" value="Genomic_DNA"/>
</dbReference>